<protein>
    <recommendedName>
        <fullName evidence="3">Arrestin C-terminal-like domain-containing protein</fullName>
    </recommendedName>
</protein>
<dbReference type="PANTHER" id="PTHR36419:SF1">
    <property type="entry name" value="RHO1 GEF LOCALIZING PROTEIN 1"/>
    <property type="match status" value="1"/>
</dbReference>
<evidence type="ECO:0000313" key="1">
    <source>
        <dbReference type="EMBL" id="CCE90445.1"/>
    </source>
</evidence>
<name>G8ZPA1_TORDE</name>
<dbReference type="KEGG" id="tdl:TDEL_0B03160"/>
<dbReference type="RefSeq" id="XP_003679656.1">
    <property type="nucleotide sequence ID" value="XM_003679608.1"/>
</dbReference>
<dbReference type="FunCoup" id="G8ZPA1">
    <property type="interactions" value="76"/>
</dbReference>
<gene>
    <name evidence="1" type="primary">TDEL0B03160</name>
    <name evidence="1" type="ORF">TDEL_0B03160</name>
</gene>
<dbReference type="PANTHER" id="PTHR36419">
    <property type="entry name" value="ARRESTIN FAMILY PROTEIN 1"/>
    <property type="match status" value="1"/>
</dbReference>
<dbReference type="AlphaFoldDB" id="G8ZPA1"/>
<evidence type="ECO:0000313" key="2">
    <source>
        <dbReference type="Proteomes" id="UP000005627"/>
    </source>
</evidence>
<keyword evidence="2" id="KW-1185">Reference proteome</keyword>
<accession>G8ZPA1</accession>
<dbReference type="GO" id="GO:0000935">
    <property type="term" value="C:division septum"/>
    <property type="evidence" value="ECO:0007669"/>
    <property type="project" value="TreeGrafter"/>
</dbReference>
<dbReference type="InParanoid" id="G8ZPA1"/>
<evidence type="ECO:0008006" key="3">
    <source>
        <dbReference type="Google" id="ProtNLM"/>
    </source>
</evidence>
<proteinExistence type="predicted"/>
<dbReference type="eggNOG" id="ENOG502QSRB">
    <property type="taxonomic scope" value="Eukaryota"/>
</dbReference>
<dbReference type="GeneID" id="11504445"/>
<dbReference type="GO" id="GO:0097271">
    <property type="term" value="P:protein localization to bud neck"/>
    <property type="evidence" value="ECO:0007669"/>
    <property type="project" value="EnsemblFungi"/>
</dbReference>
<dbReference type="Proteomes" id="UP000005627">
    <property type="component" value="Chromosome 2"/>
</dbReference>
<sequence>MTFPVISLKPSYNSVIRGCPGLPETLPRIECELRIRSNGGKAFKIDKIEIALKCIESLNNLSHHTFSSKPKAEKTSILFKKVVRMTEKEMLGIDIPLTIGLPEDIKETNYNTTFGRTITLLECNVRYNGLDEPQSFSRVINVEKYNFLPNSKLFPPIRRQVFSPDKRLVVDYTIKNPCVSTDDVLHINFEMRPNSKAVTDGLTGSASLIFNKKSKMKLKHAAANLKEYLEVYDDGSGTTTSIGGSGNDTRENVLLEEVKPINEAITHNGIKWSMDIKVLTKNETFKEFEKSLQEPASLYRYAKKDLSSANQLTNSGVKTELLQSKVAHGREIPFQYHTSITTTRGNLYRIIHGISIKFKINNGKSFQINQPIDITPWTVSSLKNVEQLILQERETAKYAHQFYQNYGGLKRVLTSTTANYIKGHRIDYPPLPPVVYLHDHETLKKLDIIYNRSSFSRIPLLE</sequence>
<dbReference type="STRING" id="1076872.G8ZPA1"/>
<dbReference type="GO" id="GO:0000917">
    <property type="term" value="P:division septum assembly"/>
    <property type="evidence" value="ECO:0007669"/>
    <property type="project" value="TreeGrafter"/>
</dbReference>
<reference evidence="1 2" key="1">
    <citation type="journal article" date="2011" name="Proc. Natl. Acad. Sci. U.S.A.">
        <title>Evolutionary erosion of yeast sex chromosomes by mating-type switching accidents.</title>
        <authorList>
            <person name="Gordon J.L."/>
            <person name="Armisen D."/>
            <person name="Proux-Wera E."/>
            <person name="Oheigeartaigh S.S."/>
            <person name="Byrne K.P."/>
            <person name="Wolfe K.H."/>
        </authorList>
    </citation>
    <scope>NUCLEOTIDE SEQUENCE [LARGE SCALE GENOMIC DNA]</scope>
    <source>
        <strain evidence="2">ATCC 10662 / CBS 1146 / NBRC 0425 / NCYC 2629 / NRRL Y-866</strain>
    </source>
</reference>
<dbReference type="InterPro" id="IPR053060">
    <property type="entry name" value="Cytokinesis_Signaling_Reg"/>
</dbReference>
<organism evidence="1 2">
    <name type="scientific">Torulaspora delbrueckii</name>
    <name type="common">Yeast</name>
    <name type="synonym">Candida colliculosa</name>
    <dbReference type="NCBI Taxonomy" id="4950"/>
    <lineage>
        <taxon>Eukaryota</taxon>
        <taxon>Fungi</taxon>
        <taxon>Dikarya</taxon>
        <taxon>Ascomycota</taxon>
        <taxon>Saccharomycotina</taxon>
        <taxon>Saccharomycetes</taxon>
        <taxon>Saccharomycetales</taxon>
        <taxon>Saccharomycetaceae</taxon>
        <taxon>Torulaspora</taxon>
    </lineage>
</organism>
<dbReference type="EMBL" id="HE616743">
    <property type="protein sequence ID" value="CCE90445.1"/>
    <property type="molecule type" value="Genomic_DNA"/>
</dbReference>
<dbReference type="OrthoDB" id="4001642at2759"/>
<dbReference type="HOGENOM" id="CLU_598506_0_0_1"/>